<dbReference type="AlphaFoldDB" id="A0A1A9UDK3"/>
<name>A0A1A9UDK3_GLOAU</name>
<sequence>MASKTKIEVSAKFDTAEAVHLSLVYLSNSIAAKIVNQVERISPKKCKNSDYGNTYLYGLTKMRTNQKITELIKEVQDLVKPEDIAYKAAITWIIRNLARRVHLAELMSQIRLPLVSTEFLTDDR</sequence>
<dbReference type="EnsemblMetazoa" id="GAUT000951-RA">
    <property type="protein sequence ID" value="GAUT000951-PA"/>
    <property type="gene ID" value="GAUT000951"/>
</dbReference>
<proteinExistence type="predicted"/>
<dbReference type="InterPro" id="IPR011705">
    <property type="entry name" value="BACK"/>
</dbReference>
<evidence type="ECO:0000259" key="1">
    <source>
        <dbReference type="Pfam" id="PF07707"/>
    </source>
</evidence>
<dbReference type="Proteomes" id="UP000078200">
    <property type="component" value="Unassembled WGS sequence"/>
</dbReference>
<accession>A0A1A9UDK3</accession>
<evidence type="ECO:0000313" key="2">
    <source>
        <dbReference type="EnsemblMetazoa" id="GAUT000951-PA"/>
    </source>
</evidence>
<protein>
    <submittedName>
        <fullName evidence="2">BACK domain-containing protein</fullName>
    </submittedName>
</protein>
<dbReference type="Gene3D" id="1.25.40.420">
    <property type="match status" value="1"/>
</dbReference>
<reference evidence="2" key="1">
    <citation type="submission" date="2020-05" db="UniProtKB">
        <authorList>
            <consortium name="EnsemblMetazoa"/>
        </authorList>
    </citation>
    <scope>IDENTIFICATION</scope>
    <source>
        <strain evidence="2">TTRI</strain>
    </source>
</reference>
<organism evidence="2 3">
    <name type="scientific">Glossina austeni</name>
    <name type="common">Savannah tsetse fly</name>
    <dbReference type="NCBI Taxonomy" id="7395"/>
    <lineage>
        <taxon>Eukaryota</taxon>
        <taxon>Metazoa</taxon>
        <taxon>Ecdysozoa</taxon>
        <taxon>Arthropoda</taxon>
        <taxon>Hexapoda</taxon>
        <taxon>Insecta</taxon>
        <taxon>Pterygota</taxon>
        <taxon>Neoptera</taxon>
        <taxon>Endopterygota</taxon>
        <taxon>Diptera</taxon>
        <taxon>Brachycera</taxon>
        <taxon>Muscomorpha</taxon>
        <taxon>Hippoboscoidea</taxon>
        <taxon>Glossinidae</taxon>
        <taxon>Glossina</taxon>
    </lineage>
</organism>
<feature type="domain" description="BACK" evidence="1">
    <location>
        <begin position="66"/>
        <end position="121"/>
    </location>
</feature>
<evidence type="ECO:0000313" key="3">
    <source>
        <dbReference type="Proteomes" id="UP000078200"/>
    </source>
</evidence>
<dbReference type="Pfam" id="PF07707">
    <property type="entry name" value="BACK"/>
    <property type="match status" value="1"/>
</dbReference>
<dbReference type="VEuPathDB" id="VectorBase:GAUT000951"/>
<keyword evidence="3" id="KW-1185">Reference proteome</keyword>